<evidence type="ECO:0000256" key="1">
    <source>
        <dbReference type="SAM" id="MobiDB-lite"/>
    </source>
</evidence>
<dbReference type="InParanoid" id="A0A165CGK7"/>
<keyword evidence="4" id="KW-1185">Reference proteome</keyword>
<dbReference type="PANTHER" id="PTHR16861:SF4">
    <property type="entry name" value="SH3 DOMAIN PROTEIN (AFU_ORTHOLOGUE AFUA_1G13610)"/>
    <property type="match status" value="1"/>
</dbReference>
<dbReference type="STRING" id="1314781.A0A165CGK7"/>
<keyword evidence="2" id="KW-1133">Transmembrane helix</keyword>
<feature type="compositionally biased region" description="Basic and acidic residues" evidence="1">
    <location>
        <begin position="453"/>
        <end position="464"/>
    </location>
</feature>
<dbReference type="OrthoDB" id="2576334at2759"/>
<keyword evidence="2" id="KW-0812">Transmembrane</keyword>
<evidence type="ECO:0000313" key="3">
    <source>
        <dbReference type="EMBL" id="KZV82413.1"/>
    </source>
</evidence>
<feature type="compositionally biased region" description="Pro residues" evidence="1">
    <location>
        <begin position="441"/>
        <end position="450"/>
    </location>
</feature>
<feature type="transmembrane region" description="Helical" evidence="2">
    <location>
        <begin position="404"/>
        <end position="427"/>
    </location>
</feature>
<evidence type="ECO:0000256" key="2">
    <source>
        <dbReference type="SAM" id="Phobius"/>
    </source>
</evidence>
<feature type="compositionally biased region" description="Low complexity" evidence="1">
    <location>
        <begin position="340"/>
        <end position="357"/>
    </location>
</feature>
<dbReference type="CDD" id="cd12087">
    <property type="entry name" value="TM_EGFR-like"/>
    <property type="match status" value="1"/>
</dbReference>
<feature type="compositionally biased region" description="Low complexity" evidence="1">
    <location>
        <begin position="381"/>
        <end position="399"/>
    </location>
</feature>
<dbReference type="Proteomes" id="UP000077266">
    <property type="component" value="Unassembled WGS sequence"/>
</dbReference>
<name>A0A165CGK7_EXIGL</name>
<keyword evidence="2" id="KW-0472">Membrane</keyword>
<evidence type="ECO:0000313" key="4">
    <source>
        <dbReference type="Proteomes" id="UP000077266"/>
    </source>
</evidence>
<dbReference type="EMBL" id="KV426326">
    <property type="protein sequence ID" value="KZV82413.1"/>
    <property type="molecule type" value="Genomic_DNA"/>
</dbReference>
<feature type="compositionally biased region" description="Low complexity" evidence="1">
    <location>
        <begin position="364"/>
        <end position="375"/>
    </location>
</feature>
<proteinExistence type="predicted"/>
<organism evidence="3 4">
    <name type="scientific">Exidia glandulosa HHB12029</name>
    <dbReference type="NCBI Taxonomy" id="1314781"/>
    <lineage>
        <taxon>Eukaryota</taxon>
        <taxon>Fungi</taxon>
        <taxon>Dikarya</taxon>
        <taxon>Basidiomycota</taxon>
        <taxon>Agaricomycotina</taxon>
        <taxon>Agaricomycetes</taxon>
        <taxon>Auriculariales</taxon>
        <taxon>Exidiaceae</taxon>
        <taxon>Exidia</taxon>
    </lineage>
</organism>
<feature type="region of interest" description="Disordered" evidence="1">
    <location>
        <begin position="436"/>
        <end position="518"/>
    </location>
</feature>
<protein>
    <submittedName>
        <fullName evidence="3">Uncharacterized protein</fullName>
    </submittedName>
</protein>
<gene>
    <name evidence="3" type="ORF">EXIGLDRAFT_843764</name>
</gene>
<feature type="region of interest" description="Disordered" evidence="1">
    <location>
        <begin position="313"/>
        <end position="399"/>
    </location>
</feature>
<dbReference type="AlphaFoldDB" id="A0A165CGK7"/>
<dbReference type="PANTHER" id="PTHR16861">
    <property type="entry name" value="GLYCOPROTEIN 38"/>
    <property type="match status" value="1"/>
</dbReference>
<feature type="compositionally biased region" description="Pro residues" evidence="1">
    <location>
        <begin position="318"/>
        <end position="339"/>
    </location>
</feature>
<reference evidence="3 4" key="1">
    <citation type="journal article" date="2016" name="Mol. Biol. Evol.">
        <title>Comparative Genomics of Early-Diverging Mushroom-Forming Fungi Provides Insights into the Origins of Lignocellulose Decay Capabilities.</title>
        <authorList>
            <person name="Nagy L.G."/>
            <person name="Riley R."/>
            <person name="Tritt A."/>
            <person name="Adam C."/>
            <person name="Daum C."/>
            <person name="Floudas D."/>
            <person name="Sun H."/>
            <person name="Yadav J.S."/>
            <person name="Pangilinan J."/>
            <person name="Larsson K.H."/>
            <person name="Matsuura K."/>
            <person name="Barry K."/>
            <person name="Labutti K."/>
            <person name="Kuo R."/>
            <person name="Ohm R.A."/>
            <person name="Bhattacharya S.S."/>
            <person name="Shirouzu T."/>
            <person name="Yoshinaga Y."/>
            <person name="Martin F.M."/>
            <person name="Grigoriev I.V."/>
            <person name="Hibbett D.S."/>
        </authorList>
    </citation>
    <scope>NUCLEOTIDE SEQUENCE [LARGE SCALE GENOMIC DNA]</scope>
    <source>
        <strain evidence="3 4">HHB12029</strain>
    </source>
</reference>
<feature type="compositionally biased region" description="Basic and acidic residues" evidence="1">
    <location>
        <begin position="540"/>
        <end position="552"/>
    </location>
</feature>
<accession>A0A165CGK7</accession>
<sequence length="565" mass="59503">MSGLVPYNVSLSSVSPFFNYLPNRDGDASLTWNSSYTGSPVWPPIANQQEPAGIPYRRTLAQSASMTFDYLGSDVYLCLADGGAAYTLTVDGHAITKKGSAADPACSGYTGADTLLSSSGISMGSHNVQLKFSSIGAQDFRFFGGIVTMGVTSGSTHVKERTVDDEDSHWTMFPGRGTSESWQTGQDVSTANLINNTHSYTCIYDQGAPQTATYTFTGAGGVILRGTVGMGFEVYTITLNDESIPLDATSVWPYPQGVNLFFRGGLDPTKQYTISLKNWNENYPTCDKLYYLPSSQHLLACCANLDGLVLLGDGGGSAPPPPPPGPSSTPSAPQTPPNSGPSNTSGGTSSTGSSSSPIIPPGSPSGASGSDSSGPAGSGNSGSPNTTSVPSGSIDSSSKPSTGMIVGICIGVASGVVLLVLAAFFLFRWMHQRRADRRADPLPPPQPPRSSHPGRDDRSSRSDKLGALVDAATDRLPSHSGWTNAPFGRGATESNEPSEIMTESRAGTTTTGPSDGVSRIYRRMAPEDLEEVLQFVSQRMDSERRDVRRPTVEDEEATLPPDYRG</sequence>
<feature type="region of interest" description="Disordered" evidence="1">
    <location>
        <begin position="538"/>
        <end position="565"/>
    </location>
</feature>